<dbReference type="GO" id="GO:0015074">
    <property type="term" value="P:DNA integration"/>
    <property type="evidence" value="ECO:0007669"/>
    <property type="project" value="InterPro"/>
</dbReference>
<comment type="caution">
    <text evidence="5">The sequence shown here is derived from an EMBL/GenBank/DDBJ whole genome shotgun (WGS) entry which is preliminary data.</text>
</comment>
<name>A0AAW2XDU5_9LAMI</name>
<dbReference type="InterPro" id="IPR039537">
    <property type="entry name" value="Retrotran_Ty1/copia-like"/>
</dbReference>
<dbReference type="InterPro" id="IPR013103">
    <property type="entry name" value="RVT_2"/>
</dbReference>
<dbReference type="InterPro" id="IPR043502">
    <property type="entry name" value="DNA/RNA_pol_sf"/>
</dbReference>
<reference evidence="5" key="2">
    <citation type="journal article" date="2024" name="Plant">
        <title>Genomic evolution and insights into agronomic trait innovations of Sesamum species.</title>
        <authorList>
            <person name="Miao H."/>
            <person name="Wang L."/>
            <person name="Qu L."/>
            <person name="Liu H."/>
            <person name="Sun Y."/>
            <person name="Le M."/>
            <person name="Wang Q."/>
            <person name="Wei S."/>
            <person name="Zheng Y."/>
            <person name="Lin W."/>
            <person name="Duan Y."/>
            <person name="Cao H."/>
            <person name="Xiong S."/>
            <person name="Wang X."/>
            <person name="Wei L."/>
            <person name="Li C."/>
            <person name="Ma Q."/>
            <person name="Ju M."/>
            <person name="Zhao R."/>
            <person name="Li G."/>
            <person name="Mu C."/>
            <person name="Tian Q."/>
            <person name="Mei H."/>
            <person name="Zhang T."/>
            <person name="Gao T."/>
            <person name="Zhang H."/>
        </authorList>
    </citation>
    <scope>NUCLEOTIDE SEQUENCE</scope>
    <source>
        <strain evidence="5">KEN1</strain>
    </source>
</reference>
<dbReference type="AlphaFoldDB" id="A0AAW2XDU5"/>
<dbReference type="EMBL" id="JACGWN010000004">
    <property type="protein sequence ID" value="KAL0451186.1"/>
    <property type="molecule type" value="Genomic_DNA"/>
</dbReference>
<gene>
    <name evidence="5" type="ORF">Slati_1096700</name>
</gene>
<evidence type="ECO:0000256" key="2">
    <source>
        <dbReference type="ARBA" id="ARBA00022801"/>
    </source>
</evidence>
<reference evidence="5" key="1">
    <citation type="submission" date="2020-06" db="EMBL/GenBank/DDBJ databases">
        <authorList>
            <person name="Li T."/>
            <person name="Hu X."/>
            <person name="Zhang T."/>
            <person name="Song X."/>
            <person name="Zhang H."/>
            <person name="Dai N."/>
            <person name="Sheng W."/>
            <person name="Hou X."/>
            <person name="Wei L."/>
        </authorList>
    </citation>
    <scope>NUCLEOTIDE SEQUENCE</scope>
    <source>
        <strain evidence="5">KEN1</strain>
        <tissue evidence="5">Leaf</tissue>
    </source>
</reference>
<dbReference type="PANTHER" id="PTHR42648:SF31">
    <property type="entry name" value="RNA-DIRECTED DNA POLYMERASE"/>
    <property type="match status" value="1"/>
</dbReference>
<dbReference type="InterPro" id="IPR001584">
    <property type="entry name" value="Integrase_cat-core"/>
</dbReference>
<evidence type="ECO:0000313" key="5">
    <source>
        <dbReference type="EMBL" id="KAL0451186.1"/>
    </source>
</evidence>
<dbReference type="SUPFAM" id="SSF56672">
    <property type="entry name" value="DNA/RNA polymerases"/>
    <property type="match status" value="1"/>
</dbReference>
<feature type="transmembrane region" description="Helical" evidence="3">
    <location>
        <begin position="416"/>
        <end position="436"/>
    </location>
</feature>
<keyword evidence="2" id="KW-0378">Hydrolase</keyword>
<sequence length="504" mass="57733">MMLTQFDKKIKTVRMDNELEFLSDRWHFLQKYGILHQKSCVYSSQQNGVVERNNKHLLQLARALMFQSCLPSHFWTEAVLTATYIVNRLPTSVLHWKSPYEVLFQKPADYTELKVFGCLAFATNVMPHKTIFTKRAHRCIFLGEFVAAISVLHEPQTYLQASTSPGWTAAMQKELDALESNQTWEITPLPPSKVPIGCRWVFKLKLHADDSIDRYKVRLVANGYNQIEGIDYNESFSPIAKTVTVRLFFAIAAARGWHIHQMDLNNAFLYDYLDEKIFMRPLEGYSVPDGHVCRLKRSLYGLKQVSRQWNQEFTTQIAAFSFLQSKHDYCLFTKQSDHGFLMLLLYIDDILITGSSLDMISEVKQYLDHLFTIKDLGVAKYFLGLEIARSAQGLAVTQSNTSGTLSQMMGCLMLDLLPLCFLLAFISLMMQGHYFLIQMSTDASLVVFCTCVLPGLISLMHVNNLVSLYSILVNNTWMLLCTLFVTSRAVSTRVYSFLHRAVFV</sequence>
<dbReference type="PANTHER" id="PTHR42648">
    <property type="entry name" value="TRANSPOSASE, PUTATIVE-RELATED"/>
    <property type="match status" value="1"/>
</dbReference>
<organism evidence="5">
    <name type="scientific">Sesamum latifolium</name>
    <dbReference type="NCBI Taxonomy" id="2727402"/>
    <lineage>
        <taxon>Eukaryota</taxon>
        <taxon>Viridiplantae</taxon>
        <taxon>Streptophyta</taxon>
        <taxon>Embryophyta</taxon>
        <taxon>Tracheophyta</taxon>
        <taxon>Spermatophyta</taxon>
        <taxon>Magnoliopsida</taxon>
        <taxon>eudicotyledons</taxon>
        <taxon>Gunneridae</taxon>
        <taxon>Pentapetalae</taxon>
        <taxon>asterids</taxon>
        <taxon>lamiids</taxon>
        <taxon>Lamiales</taxon>
        <taxon>Pedaliaceae</taxon>
        <taxon>Sesamum</taxon>
    </lineage>
</organism>
<accession>A0AAW2XDU5</accession>
<dbReference type="Pfam" id="PF07727">
    <property type="entry name" value="RVT_2"/>
    <property type="match status" value="1"/>
</dbReference>
<dbReference type="InterPro" id="IPR012337">
    <property type="entry name" value="RNaseH-like_sf"/>
</dbReference>
<evidence type="ECO:0000256" key="1">
    <source>
        <dbReference type="ARBA" id="ARBA00022723"/>
    </source>
</evidence>
<dbReference type="InterPro" id="IPR036397">
    <property type="entry name" value="RNaseH_sf"/>
</dbReference>
<proteinExistence type="predicted"/>
<dbReference type="GO" id="GO:0016787">
    <property type="term" value="F:hydrolase activity"/>
    <property type="evidence" value="ECO:0007669"/>
    <property type="project" value="UniProtKB-KW"/>
</dbReference>
<keyword evidence="3" id="KW-0472">Membrane</keyword>
<protein>
    <submittedName>
        <fullName evidence="5">Retrovirus-related Pol polyprotein from transposon RE2</fullName>
    </submittedName>
</protein>
<dbReference type="Gene3D" id="3.30.420.10">
    <property type="entry name" value="Ribonuclease H-like superfamily/Ribonuclease H"/>
    <property type="match status" value="1"/>
</dbReference>
<keyword evidence="3" id="KW-1133">Transmembrane helix</keyword>
<keyword evidence="3" id="KW-0812">Transmembrane</keyword>
<evidence type="ECO:0000256" key="3">
    <source>
        <dbReference type="SAM" id="Phobius"/>
    </source>
</evidence>
<dbReference type="GO" id="GO:0046872">
    <property type="term" value="F:metal ion binding"/>
    <property type="evidence" value="ECO:0007669"/>
    <property type="project" value="UniProtKB-KW"/>
</dbReference>
<keyword evidence="1" id="KW-0479">Metal-binding</keyword>
<dbReference type="GO" id="GO:0003676">
    <property type="term" value="F:nucleic acid binding"/>
    <property type="evidence" value="ECO:0007669"/>
    <property type="project" value="InterPro"/>
</dbReference>
<feature type="transmembrane region" description="Helical" evidence="3">
    <location>
        <begin position="443"/>
        <end position="462"/>
    </location>
</feature>
<feature type="transmembrane region" description="Helical" evidence="3">
    <location>
        <begin position="468"/>
        <end position="490"/>
    </location>
</feature>
<evidence type="ECO:0000259" key="4">
    <source>
        <dbReference type="PROSITE" id="PS50994"/>
    </source>
</evidence>
<feature type="domain" description="Integrase catalytic" evidence="4">
    <location>
        <begin position="1"/>
        <end position="107"/>
    </location>
</feature>
<dbReference type="PROSITE" id="PS50994">
    <property type="entry name" value="INTEGRASE"/>
    <property type="match status" value="1"/>
</dbReference>
<dbReference type="SUPFAM" id="SSF53098">
    <property type="entry name" value="Ribonuclease H-like"/>
    <property type="match status" value="1"/>
</dbReference>